<evidence type="ECO:0000313" key="2">
    <source>
        <dbReference type="EMBL" id="XAY05027.1"/>
    </source>
</evidence>
<evidence type="ECO:0000256" key="1">
    <source>
        <dbReference type="SAM" id="MobiDB-lite"/>
    </source>
</evidence>
<reference evidence="2" key="1">
    <citation type="submission" date="2022-12" db="EMBL/GenBank/DDBJ databases">
        <title>Paraconexibacter alkalitolerans sp. nov. and Baekduia alba sp. nov., isolated from soil and emended description of the genera Paraconexibacter (Chun et al., 2020) and Baekduia (An et al., 2020).</title>
        <authorList>
            <person name="Vieira S."/>
            <person name="Huber K.J."/>
            <person name="Geppert A."/>
            <person name="Wolf J."/>
            <person name="Neumann-Schaal M."/>
            <person name="Muesken M."/>
            <person name="Overmann J."/>
        </authorList>
    </citation>
    <scope>NUCLEOTIDE SEQUENCE</scope>
    <source>
        <strain evidence="2">AEG42_29</strain>
    </source>
</reference>
<evidence type="ECO:0008006" key="3">
    <source>
        <dbReference type="Google" id="ProtNLM"/>
    </source>
</evidence>
<sequence length="297" mass="29518">MDVDLYAVPLDEFVPARKALAARLRAGGAKEEAKTAAALRKPTAAAWIVNQLVHGHPRLVDEFRAAAAAARSAQAALAGGDRTAWPAASAALKQAQQALVDVAGTLGAGPAALEKAAGTLTAAAADGAVEAVVLGGRLLKEVAPGGFDGLLAEDIPLLPRAAAGSAPAVTATDRNRRGAAQVEVARAGAEGPAAAEVEAAAGAEATAEAEAAAEADARAAAEAAEQAAAQAEAEAEAAAERLRARDKARAVLSAAEARRQAAARDEDAARRRLADATAARREADADHAAAAAALDAL</sequence>
<feature type="region of interest" description="Disordered" evidence="1">
    <location>
        <begin position="258"/>
        <end position="297"/>
    </location>
</feature>
<accession>A0AAU7ATM3</accession>
<organism evidence="2">
    <name type="scientific">Paraconexibacter sp. AEG42_29</name>
    <dbReference type="NCBI Taxonomy" id="2997339"/>
    <lineage>
        <taxon>Bacteria</taxon>
        <taxon>Bacillati</taxon>
        <taxon>Actinomycetota</taxon>
        <taxon>Thermoleophilia</taxon>
        <taxon>Solirubrobacterales</taxon>
        <taxon>Paraconexibacteraceae</taxon>
        <taxon>Paraconexibacter</taxon>
    </lineage>
</organism>
<dbReference type="EMBL" id="CP114014">
    <property type="protein sequence ID" value="XAY05027.1"/>
    <property type="molecule type" value="Genomic_DNA"/>
</dbReference>
<proteinExistence type="predicted"/>
<dbReference type="KEGG" id="parq:DSM112329_01868"/>
<dbReference type="AlphaFoldDB" id="A0AAU7ATM3"/>
<dbReference type="RefSeq" id="WP_354701549.1">
    <property type="nucleotide sequence ID" value="NZ_CP114014.1"/>
</dbReference>
<name>A0AAU7ATM3_9ACTN</name>
<gene>
    <name evidence="2" type="ORF">DSM112329_01868</name>
</gene>
<feature type="compositionally biased region" description="Low complexity" evidence="1">
    <location>
        <begin position="288"/>
        <end position="297"/>
    </location>
</feature>
<feature type="compositionally biased region" description="Basic and acidic residues" evidence="1">
    <location>
        <begin position="258"/>
        <end position="287"/>
    </location>
</feature>
<protein>
    <recommendedName>
        <fullName evidence="3">Transposase</fullName>
    </recommendedName>
</protein>